<dbReference type="InterPro" id="IPR001810">
    <property type="entry name" value="F-box_dom"/>
</dbReference>
<name>A0A2U1QIS6_ARTAN</name>
<dbReference type="PANTHER" id="PTHR34223:SF101">
    <property type="entry name" value="F-BOX DOMAIN-CONTAINING PROTEIN"/>
    <property type="match status" value="1"/>
</dbReference>
<comment type="caution">
    <text evidence="2">The sequence shown here is derived from an EMBL/GenBank/DDBJ whole genome shotgun (WGS) entry which is preliminary data.</text>
</comment>
<dbReference type="InterPro" id="IPR053197">
    <property type="entry name" value="F-box_SCFL_complex_component"/>
</dbReference>
<dbReference type="Gene3D" id="3.80.10.10">
    <property type="entry name" value="Ribonuclease Inhibitor"/>
    <property type="match status" value="1"/>
</dbReference>
<organism evidence="2 3">
    <name type="scientific">Artemisia annua</name>
    <name type="common">Sweet wormwood</name>
    <dbReference type="NCBI Taxonomy" id="35608"/>
    <lineage>
        <taxon>Eukaryota</taxon>
        <taxon>Viridiplantae</taxon>
        <taxon>Streptophyta</taxon>
        <taxon>Embryophyta</taxon>
        <taxon>Tracheophyta</taxon>
        <taxon>Spermatophyta</taxon>
        <taxon>Magnoliopsida</taxon>
        <taxon>eudicotyledons</taxon>
        <taxon>Gunneridae</taxon>
        <taxon>Pentapetalae</taxon>
        <taxon>asterids</taxon>
        <taxon>campanulids</taxon>
        <taxon>Asterales</taxon>
        <taxon>Asteraceae</taxon>
        <taxon>Asteroideae</taxon>
        <taxon>Anthemideae</taxon>
        <taxon>Artemisiinae</taxon>
        <taxon>Artemisia</taxon>
    </lineage>
</organism>
<dbReference type="SUPFAM" id="SSF81383">
    <property type="entry name" value="F-box domain"/>
    <property type="match status" value="1"/>
</dbReference>
<dbReference type="InterPro" id="IPR036047">
    <property type="entry name" value="F-box-like_dom_sf"/>
</dbReference>
<evidence type="ECO:0000313" key="3">
    <source>
        <dbReference type="Proteomes" id="UP000245207"/>
    </source>
</evidence>
<dbReference type="STRING" id="35608.A0A2U1QIS6"/>
<proteinExistence type="predicted"/>
<dbReference type="InterPro" id="IPR053781">
    <property type="entry name" value="F-box_AtFBL13-like"/>
</dbReference>
<accession>A0A2U1QIS6</accession>
<dbReference type="Proteomes" id="UP000245207">
    <property type="component" value="Unassembled WGS sequence"/>
</dbReference>
<dbReference type="SMART" id="SM00256">
    <property type="entry name" value="FBOX"/>
    <property type="match status" value="1"/>
</dbReference>
<dbReference type="SUPFAM" id="SSF52047">
    <property type="entry name" value="RNI-like"/>
    <property type="match status" value="1"/>
</dbReference>
<gene>
    <name evidence="2" type="ORF">CTI12_AA025340</name>
</gene>
<dbReference type="InterPro" id="IPR032675">
    <property type="entry name" value="LRR_dom_sf"/>
</dbReference>
<dbReference type="OrthoDB" id="1848700at2759"/>
<dbReference type="CDD" id="cd22160">
    <property type="entry name" value="F-box_AtFBL13-like"/>
    <property type="match status" value="1"/>
</dbReference>
<dbReference type="PANTHER" id="PTHR34223">
    <property type="entry name" value="OS11G0201299 PROTEIN"/>
    <property type="match status" value="1"/>
</dbReference>
<dbReference type="AlphaFoldDB" id="A0A2U1QIS6"/>
<reference evidence="2 3" key="1">
    <citation type="journal article" date="2018" name="Mol. Plant">
        <title>The genome of Artemisia annua provides insight into the evolution of Asteraceae family and artemisinin biosynthesis.</title>
        <authorList>
            <person name="Shen Q."/>
            <person name="Zhang L."/>
            <person name="Liao Z."/>
            <person name="Wang S."/>
            <person name="Yan T."/>
            <person name="Shi P."/>
            <person name="Liu M."/>
            <person name="Fu X."/>
            <person name="Pan Q."/>
            <person name="Wang Y."/>
            <person name="Lv Z."/>
            <person name="Lu X."/>
            <person name="Zhang F."/>
            <person name="Jiang W."/>
            <person name="Ma Y."/>
            <person name="Chen M."/>
            <person name="Hao X."/>
            <person name="Li L."/>
            <person name="Tang Y."/>
            <person name="Lv G."/>
            <person name="Zhou Y."/>
            <person name="Sun X."/>
            <person name="Brodelius P.E."/>
            <person name="Rose J.K.C."/>
            <person name="Tang K."/>
        </authorList>
    </citation>
    <scope>NUCLEOTIDE SEQUENCE [LARGE SCALE GENOMIC DNA]</scope>
    <source>
        <strain evidence="3">cv. Huhao1</strain>
        <tissue evidence="2">Leaf</tissue>
    </source>
</reference>
<sequence>MRMNVEGDRLSNLPDDLIHKILSFNGLKNAIKTSVLSSRWRYIWTSMPFLDFSFSTEDSLTLSKFCHYVSNVLSSRNQLKVFSWKLCFSGDISQNFVNNVMNYASSHNIQHLNIVCSLERDIDFPISLFSSSLKHLTLKRHITISGGKFISSGLRASSNLKLPALTTLHLFGVTLCRDETIDKSVGLFPKCPNLKNLTLEYCLLTGLDVLSICHPLLLELTLDSVCGSANSVNVVTPQLKNLTIRKNFRDNFPYVISAPDLASLLYTGHHPLHLFTDSFHSLEKVDLRVYSRDVKDAPRMFHLLQQLHNVKFLTLNLEIVEVQLLSSSVGLISRQPSPFTSLRSLKIYPKFIDEAEHLKEKLNISEVKSYLLDSSPNATFTMVTREEIIAKRNTELEHKCLENLWSQLKWAITELRMKITNMAQIDRGKTKMESDKENILEQHIAKLEHLTQIEKTMTHTDTCLKDLNRQIKRGKTTISNIISCLHNIIKILAKLPMSNRAELQLCFSSLCSIVMNKIMDRVKSLCDNERRPF</sequence>
<evidence type="ECO:0000259" key="1">
    <source>
        <dbReference type="SMART" id="SM00256"/>
    </source>
</evidence>
<protein>
    <submittedName>
        <fullName evidence="2">F-box domain, Leucine-rich repeat domain, L domain-like protein</fullName>
    </submittedName>
</protein>
<feature type="domain" description="F-box" evidence="1">
    <location>
        <begin position="13"/>
        <end position="53"/>
    </location>
</feature>
<dbReference type="Pfam" id="PF00646">
    <property type="entry name" value="F-box"/>
    <property type="match status" value="1"/>
</dbReference>
<keyword evidence="3" id="KW-1185">Reference proteome</keyword>
<evidence type="ECO:0000313" key="2">
    <source>
        <dbReference type="EMBL" id="PWA97867.1"/>
    </source>
</evidence>
<dbReference type="EMBL" id="PKPP01000096">
    <property type="protein sequence ID" value="PWA97867.1"/>
    <property type="molecule type" value="Genomic_DNA"/>
</dbReference>